<gene>
    <name evidence="1" type="ORF">FA95DRAFT_1607045</name>
</gene>
<keyword evidence="2" id="KW-1185">Reference proteome</keyword>
<dbReference type="Proteomes" id="UP000814033">
    <property type="component" value="Unassembled WGS sequence"/>
</dbReference>
<proteinExistence type="predicted"/>
<evidence type="ECO:0000313" key="1">
    <source>
        <dbReference type="EMBL" id="KAI0046250.1"/>
    </source>
</evidence>
<evidence type="ECO:0000313" key="2">
    <source>
        <dbReference type="Proteomes" id="UP000814033"/>
    </source>
</evidence>
<accession>A0ACB8RQD7</accession>
<sequence>MPDAKFLSYVLYSQDSDLLKRQNELFDAQMRHLLATLSVCTSVLSVDPEPEAFSRISERFSVAQEELQRHHAVLQDRNRELEMLRHIEEDHRAADCEYESFLSSLVHHDAEGEGCSWMQEHEKLRERQQNLAMTKSKLQETQRAVLYMSLEAQCRVMDEFASAWAAASEAGRTELARMKEVEYRNMNRD</sequence>
<organism evidence="1 2">
    <name type="scientific">Auriscalpium vulgare</name>
    <dbReference type="NCBI Taxonomy" id="40419"/>
    <lineage>
        <taxon>Eukaryota</taxon>
        <taxon>Fungi</taxon>
        <taxon>Dikarya</taxon>
        <taxon>Basidiomycota</taxon>
        <taxon>Agaricomycotina</taxon>
        <taxon>Agaricomycetes</taxon>
        <taxon>Russulales</taxon>
        <taxon>Auriscalpiaceae</taxon>
        <taxon>Auriscalpium</taxon>
    </lineage>
</organism>
<name>A0ACB8RQD7_9AGAM</name>
<reference evidence="1" key="2">
    <citation type="journal article" date="2022" name="New Phytol.">
        <title>Evolutionary transition to the ectomycorrhizal habit in the genomes of a hyperdiverse lineage of mushroom-forming fungi.</title>
        <authorList>
            <person name="Looney B."/>
            <person name="Miyauchi S."/>
            <person name="Morin E."/>
            <person name="Drula E."/>
            <person name="Courty P.E."/>
            <person name="Kohler A."/>
            <person name="Kuo A."/>
            <person name="LaButti K."/>
            <person name="Pangilinan J."/>
            <person name="Lipzen A."/>
            <person name="Riley R."/>
            <person name="Andreopoulos W."/>
            <person name="He G."/>
            <person name="Johnson J."/>
            <person name="Nolan M."/>
            <person name="Tritt A."/>
            <person name="Barry K.W."/>
            <person name="Grigoriev I.V."/>
            <person name="Nagy L.G."/>
            <person name="Hibbett D."/>
            <person name="Henrissat B."/>
            <person name="Matheny P.B."/>
            <person name="Labbe J."/>
            <person name="Martin F.M."/>
        </authorList>
    </citation>
    <scope>NUCLEOTIDE SEQUENCE</scope>
    <source>
        <strain evidence="1">FP105234-sp</strain>
    </source>
</reference>
<comment type="caution">
    <text evidence="1">The sequence shown here is derived from an EMBL/GenBank/DDBJ whole genome shotgun (WGS) entry which is preliminary data.</text>
</comment>
<reference evidence="1" key="1">
    <citation type="submission" date="2021-02" db="EMBL/GenBank/DDBJ databases">
        <authorList>
            <consortium name="DOE Joint Genome Institute"/>
            <person name="Ahrendt S."/>
            <person name="Looney B.P."/>
            <person name="Miyauchi S."/>
            <person name="Morin E."/>
            <person name="Drula E."/>
            <person name="Courty P.E."/>
            <person name="Chicoki N."/>
            <person name="Fauchery L."/>
            <person name="Kohler A."/>
            <person name="Kuo A."/>
            <person name="Labutti K."/>
            <person name="Pangilinan J."/>
            <person name="Lipzen A."/>
            <person name="Riley R."/>
            <person name="Andreopoulos W."/>
            <person name="He G."/>
            <person name="Johnson J."/>
            <person name="Barry K.W."/>
            <person name="Grigoriev I.V."/>
            <person name="Nagy L."/>
            <person name="Hibbett D."/>
            <person name="Henrissat B."/>
            <person name="Matheny P.B."/>
            <person name="Labbe J."/>
            <person name="Martin F."/>
        </authorList>
    </citation>
    <scope>NUCLEOTIDE SEQUENCE</scope>
    <source>
        <strain evidence="1">FP105234-sp</strain>
    </source>
</reference>
<protein>
    <submittedName>
        <fullName evidence="1">Uncharacterized protein</fullName>
    </submittedName>
</protein>
<dbReference type="EMBL" id="MU275930">
    <property type="protein sequence ID" value="KAI0046250.1"/>
    <property type="molecule type" value="Genomic_DNA"/>
</dbReference>